<keyword evidence="4" id="KW-0238">DNA-binding</keyword>
<keyword evidence="5" id="KW-0233">DNA recombination</keyword>
<comment type="function">
    <text evidence="1">Required for the transposition of the insertion element.</text>
</comment>
<gene>
    <name evidence="6" type="ORF">GCM10017577_36840</name>
</gene>
<comment type="caution">
    <text evidence="6">The sequence shown here is derived from an EMBL/GenBank/DDBJ whole genome shotgun (WGS) entry which is preliminary data.</text>
</comment>
<evidence type="ECO:0000256" key="4">
    <source>
        <dbReference type="ARBA" id="ARBA00023125"/>
    </source>
</evidence>
<evidence type="ECO:0000313" key="6">
    <source>
        <dbReference type="EMBL" id="GLL12543.1"/>
    </source>
</evidence>
<keyword evidence="3" id="KW-0815">Transposition</keyword>
<dbReference type="EMBL" id="BSFQ01000015">
    <property type="protein sequence ID" value="GLL12543.1"/>
    <property type="molecule type" value="Genomic_DNA"/>
</dbReference>
<evidence type="ECO:0000256" key="1">
    <source>
        <dbReference type="ARBA" id="ARBA00002190"/>
    </source>
</evidence>
<name>A0A9W6L3T8_9PSEU</name>
<keyword evidence="7" id="KW-1185">Reference proteome</keyword>
<proteinExistence type="inferred from homology"/>
<dbReference type="GO" id="GO:0006313">
    <property type="term" value="P:DNA transposition"/>
    <property type="evidence" value="ECO:0007669"/>
    <property type="project" value="InterPro"/>
</dbReference>
<dbReference type="AlphaFoldDB" id="A0A9W6L3T8"/>
<dbReference type="GO" id="GO:0003677">
    <property type="term" value="F:DNA binding"/>
    <property type="evidence" value="ECO:0007669"/>
    <property type="project" value="UniProtKB-KW"/>
</dbReference>
<reference evidence="6" key="2">
    <citation type="submission" date="2023-01" db="EMBL/GenBank/DDBJ databases">
        <authorList>
            <person name="Sun Q."/>
            <person name="Evtushenko L."/>
        </authorList>
    </citation>
    <scope>NUCLEOTIDE SEQUENCE</scope>
    <source>
        <strain evidence="6">VKM Ac-1069</strain>
    </source>
</reference>
<accession>A0A9W6L3T8</accession>
<evidence type="ECO:0000256" key="2">
    <source>
        <dbReference type="ARBA" id="ARBA00010961"/>
    </source>
</evidence>
<organism evidence="6 7">
    <name type="scientific">Pseudonocardia halophobica</name>
    <dbReference type="NCBI Taxonomy" id="29401"/>
    <lineage>
        <taxon>Bacteria</taxon>
        <taxon>Bacillati</taxon>
        <taxon>Actinomycetota</taxon>
        <taxon>Actinomycetes</taxon>
        <taxon>Pseudonocardiales</taxon>
        <taxon>Pseudonocardiaceae</taxon>
        <taxon>Pseudonocardia</taxon>
    </lineage>
</organism>
<sequence length="93" mass="10267">MPPAPRRPRLGIHRGIGLAGFPEAIEAIWPQSSVQTGTVHLPPAARRFVSYQDRKKVAVAVKPIYTASTERPPAWSWMPSPSPTWAVATRRPC</sequence>
<evidence type="ECO:0000256" key="3">
    <source>
        <dbReference type="ARBA" id="ARBA00022578"/>
    </source>
</evidence>
<evidence type="ECO:0000313" key="7">
    <source>
        <dbReference type="Proteomes" id="UP001143463"/>
    </source>
</evidence>
<dbReference type="InterPro" id="IPR001207">
    <property type="entry name" value="Transposase_mutator"/>
</dbReference>
<protein>
    <submittedName>
        <fullName evidence="6">Uncharacterized protein</fullName>
    </submittedName>
</protein>
<evidence type="ECO:0000256" key="5">
    <source>
        <dbReference type="ARBA" id="ARBA00023172"/>
    </source>
</evidence>
<comment type="similarity">
    <text evidence="2">Belongs to the transposase mutator family.</text>
</comment>
<dbReference type="Proteomes" id="UP001143463">
    <property type="component" value="Unassembled WGS sequence"/>
</dbReference>
<reference evidence="6" key="1">
    <citation type="journal article" date="2014" name="Int. J. Syst. Evol. Microbiol.">
        <title>Complete genome sequence of Corynebacterium casei LMG S-19264T (=DSM 44701T), isolated from a smear-ripened cheese.</title>
        <authorList>
            <consortium name="US DOE Joint Genome Institute (JGI-PGF)"/>
            <person name="Walter F."/>
            <person name="Albersmeier A."/>
            <person name="Kalinowski J."/>
            <person name="Ruckert C."/>
        </authorList>
    </citation>
    <scope>NUCLEOTIDE SEQUENCE</scope>
    <source>
        <strain evidence="6">VKM Ac-1069</strain>
    </source>
</reference>
<dbReference type="GO" id="GO:0004803">
    <property type="term" value="F:transposase activity"/>
    <property type="evidence" value="ECO:0007669"/>
    <property type="project" value="InterPro"/>
</dbReference>
<dbReference type="Pfam" id="PF00872">
    <property type="entry name" value="Transposase_mut"/>
    <property type="match status" value="1"/>
</dbReference>